<name>A0ABS8YQD0_9BACL</name>
<evidence type="ECO:0000313" key="2">
    <source>
        <dbReference type="Proteomes" id="UP001199916"/>
    </source>
</evidence>
<evidence type="ECO:0000313" key="1">
    <source>
        <dbReference type="EMBL" id="MCE5173384.1"/>
    </source>
</evidence>
<reference evidence="1 2" key="1">
    <citation type="submission" date="2021-11" db="EMBL/GenBank/DDBJ databases">
        <title>Draft genome sequence of Paenibacillus profundus YoMME, a new Gram-positive bacteria with exoelectrogenic properties.</title>
        <authorList>
            <person name="Hubenova Y."/>
            <person name="Hubenova E."/>
            <person name="Manasiev Y."/>
            <person name="Peykov S."/>
            <person name="Mitov M."/>
        </authorList>
    </citation>
    <scope>NUCLEOTIDE SEQUENCE [LARGE SCALE GENOMIC DNA]</scope>
    <source>
        <strain evidence="1 2">YoMME</strain>
    </source>
</reference>
<accession>A0ABS8YQD0</accession>
<protein>
    <submittedName>
        <fullName evidence="1">Uncharacterized protein</fullName>
    </submittedName>
</protein>
<comment type="caution">
    <text evidence="1">The sequence shown here is derived from an EMBL/GenBank/DDBJ whole genome shotgun (WGS) entry which is preliminary data.</text>
</comment>
<gene>
    <name evidence="1" type="ORF">LQV63_29505</name>
</gene>
<proteinExistence type="predicted"/>
<organism evidence="1 2">
    <name type="scientific">Paenibacillus profundus</name>
    <dbReference type="NCBI Taxonomy" id="1173085"/>
    <lineage>
        <taxon>Bacteria</taxon>
        <taxon>Bacillati</taxon>
        <taxon>Bacillota</taxon>
        <taxon>Bacilli</taxon>
        <taxon>Bacillales</taxon>
        <taxon>Paenibacillaceae</taxon>
        <taxon>Paenibacillus</taxon>
    </lineage>
</organism>
<dbReference type="EMBL" id="JAJNBZ010000049">
    <property type="protein sequence ID" value="MCE5173384.1"/>
    <property type="molecule type" value="Genomic_DNA"/>
</dbReference>
<keyword evidence="2" id="KW-1185">Reference proteome</keyword>
<sequence>MNQNKNSDQNYYNIWCMKEAEMSNYLKRTTSSNGNKSYHFFRTIQTKLDYLEVLFDSYDDTYFTYKRNPQIKIELNKAFYEYKGLPFLAPEVVLLYKSKNIDTDNNHDFNAALT</sequence>
<dbReference type="Proteomes" id="UP001199916">
    <property type="component" value="Unassembled WGS sequence"/>
</dbReference>